<comment type="caution">
    <text evidence="3">The sequence shown here is derived from an EMBL/GenBank/DDBJ whole genome shotgun (WGS) entry which is preliminary data.</text>
</comment>
<reference evidence="4" key="1">
    <citation type="journal article" date="2019" name="Int. J. Syst. Evol. Microbiol.">
        <title>The Global Catalogue of Microorganisms (GCM) 10K type strain sequencing project: providing services to taxonomists for standard genome sequencing and annotation.</title>
        <authorList>
            <consortium name="The Broad Institute Genomics Platform"/>
            <consortium name="The Broad Institute Genome Sequencing Center for Infectious Disease"/>
            <person name="Wu L."/>
            <person name="Ma J."/>
        </authorList>
    </citation>
    <scope>NUCLEOTIDE SEQUENCE [LARGE SCALE GENOMIC DNA]</scope>
    <source>
        <strain evidence="4">JCM 17442</strain>
    </source>
</reference>
<feature type="transmembrane region" description="Helical" evidence="2">
    <location>
        <begin position="131"/>
        <end position="151"/>
    </location>
</feature>
<keyword evidence="2" id="KW-0472">Membrane</keyword>
<sequence>MTRDARGDDSRATTHDDSDEEALSWGPVGSDTSYLETPVDDTPAAASDSDDDDELPEGVMSSTMLVVHGVFGAILLLFTIAWLKSIGNVAPSFDSGLASAMWTLGTWLAVAGPAIWFVGTILLTTSSRARVVSFVIGVVVLVPWPFLIGVLS</sequence>
<keyword evidence="2" id="KW-1133">Transmembrane helix</keyword>
<keyword evidence="4" id="KW-1185">Reference proteome</keyword>
<dbReference type="EMBL" id="BAABAU010000001">
    <property type="protein sequence ID" value="GAA4265253.1"/>
    <property type="molecule type" value="Genomic_DNA"/>
</dbReference>
<evidence type="ECO:0000313" key="4">
    <source>
        <dbReference type="Proteomes" id="UP001501594"/>
    </source>
</evidence>
<feature type="transmembrane region" description="Helical" evidence="2">
    <location>
        <begin position="104"/>
        <end position="124"/>
    </location>
</feature>
<gene>
    <name evidence="3" type="ORF">GCM10022256_08650</name>
</gene>
<dbReference type="RefSeq" id="WP_344793794.1">
    <property type="nucleotide sequence ID" value="NZ_BAABAU010000001.1"/>
</dbReference>
<dbReference type="Proteomes" id="UP001501594">
    <property type="component" value="Unassembled WGS sequence"/>
</dbReference>
<evidence type="ECO:0000256" key="1">
    <source>
        <dbReference type="SAM" id="MobiDB-lite"/>
    </source>
</evidence>
<protein>
    <recommendedName>
        <fullName evidence="5">DNA polymerase III subunit gamma/tau</fullName>
    </recommendedName>
</protein>
<proteinExistence type="predicted"/>
<feature type="transmembrane region" description="Helical" evidence="2">
    <location>
        <begin position="65"/>
        <end position="84"/>
    </location>
</feature>
<evidence type="ECO:0000313" key="3">
    <source>
        <dbReference type="EMBL" id="GAA4265253.1"/>
    </source>
</evidence>
<feature type="region of interest" description="Disordered" evidence="1">
    <location>
        <begin position="1"/>
        <end position="57"/>
    </location>
</feature>
<organism evidence="3 4">
    <name type="scientific">Frondihabitans peucedani</name>
    <dbReference type="NCBI Taxonomy" id="598626"/>
    <lineage>
        <taxon>Bacteria</taxon>
        <taxon>Bacillati</taxon>
        <taxon>Actinomycetota</taxon>
        <taxon>Actinomycetes</taxon>
        <taxon>Micrococcales</taxon>
        <taxon>Microbacteriaceae</taxon>
        <taxon>Frondihabitans</taxon>
    </lineage>
</organism>
<name>A0ABP8DZ39_9MICO</name>
<evidence type="ECO:0000256" key="2">
    <source>
        <dbReference type="SAM" id="Phobius"/>
    </source>
</evidence>
<feature type="compositionally biased region" description="Basic and acidic residues" evidence="1">
    <location>
        <begin position="1"/>
        <end position="16"/>
    </location>
</feature>
<keyword evidence="2" id="KW-0812">Transmembrane</keyword>
<evidence type="ECO:0008006" key="5">
    <source>
        <dbReference type="Google" id="ProtNLM"/>
    </source>
</evidence>
<accession>A0ABP8DZ39</accession>